<feature type="compositionally biased region" description="Low complexity" evidence="1">
    <location>
        <begin position="150"/>
        <end position="162"/>
    </location>
</feature>
<dbReference type="PANTHER" id="PTHR33428:SF14">
    <property type="entry name" value="CARBOXYLESTERASE TYPE B DOMAIN-CONTAINING PROTEIN"/>
    <property type="match status" value="1"/>
</dbReference>
<dbReference type="InterPro" id="IPR017395">
    <property type="entry name" value="Chlorophyllase-like"/>
</dbReference>
<dbReference type="InterPro" id="IPR029058">
    <property type="entry name" value="AB_hydrolase_fold"/>
</dbReference>
<feature type="region of interest" description="Disordered" evidence="1">
    <location>
        <begin position="138"/>
        <end position="177"/>
    </location>
</feature>
<dbReference type="Proteomes" id="UP001165090">
    <property type="component" value="Unassembled WGS sequence"/>
</dbReference>
<name>A0ABQ5RNI6_9CHLO</name>
<feature type="compositionally biased region" description="Low complexity" evidence="1">
    <location>
        <begin position="526"/>
        <end position="541"/>
    </location>
</feature>
<dbReference type="Pfam" id="PF07224">
    <property type="entry name" value="Chlorophyllase"/>
    <property type="match status" value="1"/>
</dbReference>
<dbReference type="SUPFAM" id="SSF53474">
    <property type="entry name" value="alpha/beta-Hydrolases"/>
    <property type="match status" value="1"/>
</dbReference>
<proteinExistence type="predicted"/>
<dbReference type="Gene3D" id="3.40.50.1820">
    <property type="entry name" value="alpha/beta hydrolase"/>
    <property type="match status" value="1"/>
</dbReference>
<feature type="compositionally biased region" description="Pro residues" evidence="1">
    <location>
        <begin position="548"/>
        <end position="558"/>
    </location>
</feature>
<protein>
    <recommendedName>
        <fullName evidence="4">AB hydrolase-1 domain-containing protein</fullName>
    </recommendedName>
</protein>
<dbReference type="PANTHER" id="PTHR33428">
    <property type="entry name" value="CHLOROPHYLLASE-2, CHLOROPLASTIC"/>
    <property type="match status" value="1"/>
</dbReference>
<feature type="region of interest" description="Disordered" evidence="1">
    <location>
        <begin position="691"/>
        <end position="714"/>
    </location>
</feature>
<evidence type="ECO:0008006" key="4">
    <source>
        <dbReference type="Google" id="ProtNLM"/>
    </source>
</evidence>
<comment type="caution">
    <text evidence="2">The sequence shown here is derived from an EMBL/GenBank/DDBJ whole genome shotgun (WGS) entry which is preliminary data.</text>
</comment>
<evidence type="ECO:0000256" key="1">
    <source>
        <dbReference type="SAM" id="MobiDB-lite"/>
    </source>
</evidence>
<feature type="compositionally biased region" description="Low complexity" evidence="1">
    <location>
        <begin position="694"/>
        <end position="707"/>
    </location>
</feature>
<sequence length="805" mass="84178">MCHRANNTQSSSAAVLWRDMSSWALRGTALHVPASVASTSIRSAKCLVSRRRGLGSITSTHPKPIHRTLAAKLTLLACSQKIRAAPSSGPASPSTAAAAASSQALTRHMTDLLPRVIPDVGCPPNHFIHQSQVVQQSYQPTPEQLTMCQPSGSGSRGDSPGSNVVGETPPRCAKGGGLGPWVSRRRVLGAAAAATAAAVSSSPLSGALAAPVAAPGAAFTIQRTPAQCRQTYAPFLVRPDYSGPGPLSVARLPRREHTCTSCFPACVNATCKMKVDVVYPKGGPDLGLGPPFPLAVFSAGFLLGSDSYMSYAERLVSWGYTVLMYDRNETVASLLDDAACVRLLVELMDWAEMDPLLRRLADLRAGVYMVGHSRGGKLAALAGAEDARVAALCLIDPVDNTVYAPLAPGFPSALAALRNMPRERPLPLAVVGGGLGGDCAPRQANYRRFFAASTAPCWEVSIPEAGHFQFLDSLSGLQRALCPTGEVSDDDVRQVGLAVMVAWGESIIRHKGEDIFHLPVPYPAACQPQQQQEREQNAAQESVLRPSPASPSSPPESPPFQSYFPRLLQPPPQLAQLQERQGLRGQASLAQAAYAAAAVLQQEALLAELPPALPPGDIEIPIMAGKAVVGALGEPAWLGARKGSRGGGGGGGSGGDNSDSGGGGGVGGDSDNDSEGEVGLEAVTGTAPIQKTGSVLSLPPAEAAASSRIRPGTDRRALLNEPRFAAPAPDAAVDGAGDGRGSKDSVRASGRVVVVQDALRPGLDRLVTRLRYDTGLHLEARYKNFDDEGNDVRRLLYGSELDELQ</sequence>
<accession>A0ABQ5RNI6</accession>
<evidence type="ECO:0000313" key="2">
    <source>
        <dbReference type="EMBL" id="GLI59127.1"/>
    </source>
</evidence>
<dbReference type="EMBL" id="BSDZ01000003">
    <property type="protein sequence ID" value="GLI59127.1"/>
    <property type="molecule type" value="Genomic_DNA"/>
</dbReference>
<feature type="compositionally biased region" description="Polar residues" evidence="1">
    <location>
        <begin position="138"/>
        <end position="149"/>
    </location>
</feature>
<feature type="region of interest" description="Disordered" evidence="1">
    <location>
        <begin position="526"/>
        <end position="567"/>
    </location>
</feature>
<feature type="region of interest" description="Disordered" evidence="1">
    <location>
        <begin position="640"/>
        <end position="677"/>
    </location>
</feature>
<evidence type="ECO:0000313" key="3">
    <source>
        <dbReference type="Proteomes" id="UP001165090"/>
    </source>
</evidence>
<reference evidence="2 3" key="1">
    <citation type="journal article" date="2023" name="IScience">
        <title>Expanded male sex-determining region conserved during the evolution of homothallism in the green alga Volvox.</title>
        <authorList>
            <person name="Yamamoto K."/>
            <person name="Matsuzaki R."/>
            <person name="Mahakham W."/>
            <person name="Heman W."/>
            <person name="Sekimoto H."/>
            <person name="Kawachi M."/>
            <person name="Minakuchi Y."/>
            <person name="Toyoda A."/>
            <person name="Nozaki H."/>
        </authorList>
    </citation>
    <scope>NUCLEOTIDE SEQUENCE [LARGE SCALE GENOMIC DNA]</scope>
    <source>
        <strain evidence="2 3">NIES-4468</strain>
    </source>
</reference>
<keyword evidence="3" id="KW-1185">Reference proteome</keyword>
<gene>
    <name evidence="2" type="ORF">VaNZ11_000916</name>
</gene>
<organism evidence="2 3">
    <name type="scientific">Volvox africanus</name>
    <dbReference type="NCBI Taxonomy" id="51714"/>
    <lineage>
        <taxon>Eukaryota</taxon>
        <taxon>Viridiplantae</taxon>
        <taxon>Chlorophyta</taxon>
        <taxon>core chlorophytes</taxon>
        <taxon>Chlorophyceae</taxon>
        <taxon>CS clade</taxon>
        <taxon>Chlamydomonadales</taxon>
        <taxon>Volvocaceae</taxon>
        <taxon>Volvox</taxon>
    </lineage>
</organism>
<feature type="compositionally biased region" description="Gly residues" evidence="1">
    <location>
        <begin position="645"/>
        <end position="668"/>
    </location>
</feature>